<comment type="caution">
    <text evidence="2">The sequence shown here is derived from an EMBL/GenBank/DDBJ whole genome shotgun (WGS) entry which is preliminary data.</text>
</comment>
<dbReference type="PANTHER" id="PTHR40129:SF2">
    <property type="entry name" value="KETOPANTOATE REDUCTASE N-TERMINAL DOMAIN-CONTAINING PROTEIN"/>
    <property type="match status" value="1"/>
</dbReference>
<evidence type="ECO:0000313" key="2">
    <source>
        <dbReference type="EMBL" id="CAF9930312.1"/>
    </source>
</evidence>
<evidence type="ECO:0000313" key="3">
    <source>
        <dbReference type="Proteomes" id="UP000664203"/>
    </source>
</evidence>
<dbReference type="AlphaFoldDB" id="A0A8H3FSI3"/>
<dbReference type="EMBL" id="CAJPDR010000284">
    <property type="protein sequence ID" value="CAF9930312.1"/>
    <property type="molecule type" value="Genomic_DNA"/>
</dbReference>
<dbReference type="Proteomes" id="UP000664203">
    <property type="component" value="Unassembled WGS sequence"/>
</dbReference>
<evidence type="ECO:0000256" key="1">
    <source>
        <dbReference type="SAM" id="MobiDB-lite"/>
    </source>
</evidence>
<accession>A0A8H3FSI3</accession>
<gene>
    <name evidence="2" type="ORF">ALECFALPRED_004575</name>
</gene>
<dbReference type="PANTHER" id="PTHR40129">
    <property type="entry name" value="KETOPANTOATE REDUCTASE N-TERMINAL DOMAIN-CONTAINING PROTEIN"/>
    <property type="match status" value="1"/>
</dbReference>
<feature type="region of interest" description="Disordered" evidence="1">
    <location>
        <begin position="128"/>
        <end position="150"/>
    </location>
</feature>
<dbReference type="Gene3D" id="3.40.50.720">
    <property type="entry name" value="NAD(P)-binding Rossmann-like Domain"/>
    <property type="match status" value="1"/>
</dbReference>
<sequence>MTQITHPTTGAAASPTPGPKSVDILILGAGWSSQFLLPLLTQHNLTHAATTRTGHDSTIPFTFTPGSTSVEPYARLPSAKTVLITFPLKGPGQSETLTSLYARAHEDVAATTRWVQLGSTGIFTAPHWNDDASPHDGGGGGGAHPDAPAANPRAVAEDELLALRGAAACVLNLAGLYGGERQPRNWIARVAKSKGDVKGKGALHLVHGNDVARAVVGVVGKFEAVGGKRWIVTDLRVYDWWDLIMSWGGQGTGKVEGAGEGMEYQRWVVELIKEEGVRALPREKEALGRVLDGRGFWEAIGSWPGEGRVA</sequence>
<reference evidence="2" key="1">
    <citation type="submission" date="2021-03" db="EMBL/GenBank/DDBJ databases">
        <authorList>
            <person name="Tagirdzhanova G."/>
        </authorList>
    </citation>
    <scope>NUCLEOTIDE SEQUENCE</scope>
</reference>
<protein>
    <submittedName>
        <fullName evidence="2">Uncharacterized protein</fullName>
    </submittedName>
</protein>
<dbReference type="OrthoDB" id="674948at2759"/>
<name>A0A8H3FSI3_9LECA</name>
<organism evidence="2 3">
    <name type="scientific">Alectoria fallacina</name>
    <dbReference type="NCBI Taxonomy" id="1903189"/>
    <lineage>
        <taxon>Eukaryota</taxon>
        <taxon>Fungi</taxon>
        <taxon>Dikarya</taxon>
        <taxon>Ascomycota</taxon>
        <taxon>Pezizomycotina</taxon>
        <taxon>Lecanoromycetes</taxon>
        <taxon>OSLEUM clade</taxon>
        <taxon>Lecanoromycetidae</taxon>
        <taxon>Lecanorales</taxon>
        <taxon>Lecanorineae</taxon>
        <taxon>Parmeliaceae</taxon>
        <taxon>Alectoria</taxon>
    </lineage>
</organism>
<keyword evidence="3" id="KW-1185">Reference proteome</keyword>
<proteinExistence type="predicted"/>